<dbReference type="STRING" id="55209.HA50_23310"/>
<dbReference type="CDD" id="cd06261">
    <property type="entry name" value="TM_PBP2"/>
    <property type="match status" value="1"/>
</dbReference>
<evidence type="ECO:0000256" key="7">
    <source>
        <dbReference type="ARBA" id="ARBA00022692"/>
    </source>
</evidence>
<keyword evidence="6" id="KW-0997">Cell inner membrane</keyword>
<protein>
    <submittedName>
        <fullName evidence="13">ABC transporter permease</fullName>
    </submittedName>
</protein>
<dbReference type="GO" id="GO:0043190">
    <property type="term" value="C:ATP-binding cassette (ABC) transporter complex"/>
    <property type="evidence" value="ECO:0007669"/>
    <property type="project" value="InterPro"/>
</dbReference>
<evidence type="ECO:0000256" key="8">
    <source>
        <dbReference type="ARBA" id="ARBA00022970"/>
    </source>
</evidence>
<evidence type="ECO:0000256" key="4">
    <source>
        <dbReference type="ARBA" id="ARBA00022448"/>
    </source>
</evidence>
<dbReference type="GO" id="GO:0022857">
    <property type="term" value="F:transmembrane transporter activity"/>
    <property type="evidence" value="ECO:0007669"/>
    <property type="project" value="InterPro"/>
</dbReference>
<keyword evidence="8" id="KW-0029">Amino-acid transport</keyword>
<evidence type="ECO:0000256" key="1">
    <source>
        <dbReference type="ARBA" id="ARBA00003159"/>
    </source>
</evidence>
<name>A0A1X1EKT3_PANCY</name>
<evidence type="ECO:0000256" key="6">
    <source>
        <dbReference type="ARBA" id="ARBA00022519"/>
    </source>
</evidence>
<sequence>MSYQWDFAAIWPYRMLLLEGLWGTIQIGVTSIVFGMLAGIILAIMKNSPLRLVRIPAIMIIGFYRNTPAIVHFFWIYYALPVVSPLTLSPFAAAVLALSAQSAAFYAEVYRGGIQSISNGQWEGAKALGMPRATALRRIILPQALRRMIPPFLERSFELLKSTALASSLAYSELLYQAMQVNSQTYRPLEVYTLIAVMYFTLLLIISQCSQMIEKRLAVSDAR</sequence>
<dbReference type="OrthoDB" id="6535401at2"/>
<organism evidence="13 14">
    <name type="scientific">Pantoea cypripedii</name>
    <name type="common">Pectobacterium cypripedii</name>
    <name type="synonym">Erwinia cypripedii</name>
    <dbReference type="NCBI Taxonomy" id="55209"/>
    <lineage>
        <taxon>Bacteria</taxon>
        <taxon>Pseudomonadati</taxon>
        <taxon>Pseudomonadota</taxon>
        <taxon>Gammaproteobacteria</taxon>
        <taxon>Enterobacterales</taxon>
        <taxon>Erwiniaceae</taxon>
        <taxon>Pantoea</taxon>
    </lineage>
</organism>
<keyword evidence="5" id="KW-1003">Cell membrane</keyword>
<dbReference type="PANTHER" id="PTHR30614">
    <property type="entry name" value="MEMBRANE COMPONENT OF AMINO ACID ABC TRANSPORTER"/>
    <property type="match status" value="1"/>
</dbReference>
<keyword evidence="10 11" id="KW-0472">Membrane</keyword>
<dbReference type="Gene3D" id="1.10.3720.10">
    <property type="entry name" value="MetI-like"/>
    <property type="match status" value="1"/>
</dbReference>
<keyword evidence="9 11" id="KW-1133">Transmembrane helix</keyword>
<dbReference type="InterPro" id="IPR035906">
    <property type="entry name" value="MetI-like_sf"/>
</dbReference>
<evidence type="ECO:0000313" key="13">
    <source>
        <dbReference type="EMBL" id="ORM89550.1"/>
    </source>
</evidence>
<dbReference type="SUPFAM" id="SSF161098">
    <property type="entry name" value="MetI-like"/>
    <property type="match status" value="1"/>
</dbReference>
<dbReference type="PANTHER" id="PTHR30614:SF20">
    <property type="entry name" value="GLUTAMINE TRANSPORT SYSTEM PERMEASE PROTEIN GLNP"/>
    <property type="match status" value="1"/>
</dbReference>
<evidence type="ECO:0000256" key="9">
    <source>
        <dbReference type="ARBA" id="ARBA00022989"/>
    </source>
</evidence>
<dbReference type="Proteomes" id="UP000193749">
    <property type="component" value="Unassembled WGS sequence"/>
</dbReference>
<evidence type="ECO:0000256" key="3">
    <source>
        <dbReference type="ARBA" id="ARBA00010072"/>
    </source>
</evidence>
<dbReference type="RefSeq" id="WP_084879269.1">
    <property type="nucleotide sequence ID" value="NZ_JAGGMY010000002.1"/>
</dbReference>
<comment type="subcellular location">
    <subcellularLocation>
        <location evidence="2">Cell inner membrane</location>
        <topology evidence="2">Multi-pass membrane protein</topology>
    </subcellularLocation>
    <subcellularLocation>
        <location evidence="11">Cell membrane</location>
        <topology evidence="11">Multi-pass membrane protein</topology>
    </subcellularLocation>
</comment>
<keyword evidence="14" id="KW-1185">Reference proteome</keyword>
<dbReference type="NCBIfam" id="TIGR01726">
    <property type="entry name" value="HEQRo_perm_3TM"/>
    <property type="match status" value="1"/>
</dbReference>
<reference evidence="13 14" key="1">
    <citation type="journal article" date="2017" name="Antonie Van Leeuwenhoek">
        <title>Phylogenomic resolution of the bacterial genus Pantoea and its relationship with Erwinia and Tatumella.</title>
        <authorList>
            <person name="Palmer M."/>
            <person name="Steenkamp E.T."/>
            <person name="Coetzee M.P."/>
            <person name="Chan W.Y."/>
            <person name="van Zyl E."/>
            <person name="De Maayer P."/>
            <person name="Coutinho T.A."/>
            <person name="Blom J."/>
            <person name="Smits T.H."/>
            <person name="Duffy B."/>
            <person name="Venter S.N."/>
        </authorList>
    </citation>
    <scope>NUCLEOTIDE SEQUENCE [LARGE SCALE GENOMIC DNA]</scope>
    <source>
        <strain evidence="13 14">LMG 2657</strain>
    </source>
</reference>
<accession>A0A1X1EKT3</accession>
<comment type="caution">
    <text evidence="13">The sequence shown here is derived from an EMBL/GenBank/DDBJ whole genome shotgun (WGS) entry which is preliminary data.</text>
</comment>
<dbReference type="GO" id="GO:0006865">
    <property type="term" value="P:amino acid transport"/>
    <property type="evidence" value="ECO:0007669"/>
    <property type="project" value="UniProtKB-KW"/>
</dbReference>
<evidence type="ECO:0000259" key="12">
    <source>
        <dbReference type="PROSITE" id="PS50928"/>
    </source>
</evidence>
<gene>
    <name evidence="13" type="ORF">HA50_23310</name>
</gene>
<keyword evidence="4 11" id="KW-0813">Transport</keyword>
<comment type="function">
    <text evidence="1">Part of the binding-protein-dependent transport system for glutamine; probably responsible for the translocation of the substrate across the membrane.</text>
</comment>
<dbReference type="InterPro" id="IPR010065">
    <property type="entry name" value="AA_ABC_transptr_permease_3TM"/>
</dbReference>
<dbReference type="InterPro" id="IPR000515">
    <property type="entry name" value="MetI-like"/>
</dbReference>
<feature type="transmembrane region" description="Helical" evidence="11">
    <location>
        <begin position="189"/>
        <end position="207"/>
    </location>
</feature>
<dbReference type="EMBL" id="MLJI01000002">
    <property type="protein sequence ID" value="ORM89550.1"/>
    <property type="molecule type" value="Genomic_DNA"/>
</dbReference>
<feature type="transmembrane region" description="Helical" evidence="11">
    <location>
        <begin position="20"/>
        <end position="45"/>
    </location>
</feature>
<feature type="domain" description="ABC transmembrane type-1" evidence="12">
    <location>
        <begin position="21"/>
        <end position="207"/>
    </location>
</feature>
<comment type="similarity">
    <text evidence="3">Belongs to the binding-protein-dependent transport system permease family. HisMQ subfamily.</text>
</comment>
<evidence type="ECO:0000256" key="11">
    <source>
        <dbReference type="RuleBase" id="RU363032"/>
    </source>
</evidence>
<keyword evidence="7 11" id="KW-0812">Transmembrane</keyword>
<dbReference type="Pfam" id="PF00528">
    <property type="entry name" value="BPD_transp_1"/>
    <property type="match status" value="1"/>
</dbReference>
<evidence type="ECO:0000256" key="5">
    <source>
        <dbReference type="ARBA" id="ARBA00022475"/>
    </source>
</evidence>
<dbReference type="InterPro" id="IPR043429">
    <property type="entry name" value="ArtM/GltK/GlnP/TcyL/YhdX-like"/>
</dbReference>
<proteinExistence type="inferred from homology"/>
<evidence type="ECO:0000256" key="2">
    <source>
        <dbReference type="ARBA" id="ARBA00004429"/>
    </source>
</evidence>
<dbReference type="PROSITE" id="PS50928">
    <property type="entry name" value="ABC_TM1"/>
    <property type="match status" value="1"/>
</dbReference>
<evidence type="ECO:0000313" key="14">
    <source>
        <dbReference type="Proteomes" id="UP000193749"/>
    </source>
</evidence>
<dbReference type="AlphaFoldDB" id="A0A1X1EKT3"/>
<evidence type="ECO:0000256" key="10">
    <source>
        <dbReference type="ARBA" id="ARBA00023136"/>
    </source>
</evidence>